<evidence type="ECO:0000313" key="1">
    <source>
        <dbReference type="EMBL" id="HDD44340.1"/>
    </source>
</evidence>
<protein>
    <submittedName>
        <fullName evidence="1">Uncharacterized protein</fullName>
    </submittedName>
</protein>
<gene>
    <name evidence="1" type="ORF">ENG63_05725</name>
</gene>
<sequence length="252" mass="28059">MNYREFQKRLKDRRPISPFYLEPTPKTPAAIYYPEIVYSTEVMPLTRNLKTEIVIVSDVATKILEPPHPTCYYIINPTDFVGVTTSVVLFDGTATESGNTQATPLGVASFLNLHLHINITSADGEWEFVAQSRDPYSGEWANVKTLLSYQGTGGNTYYFYLGKDGICTEFALAWNLLSASGSLEFSATATLKDEVRGPSYGLGRCVFIGDKTITPETGLPLPEGWGLKIFPDPDIDIYAIAFSERNIQVFWL</sequence>
<organism evidence="1">
    <name type="scientific">Desulfofervidus auxilii</name>
    <dbReference type="NCBI Taxonomy" id="1621989"/>
    <lineage>
        <taxon>Bacteria</taxon>
        <taxon>Pseudomonadati</taxon>
        <taxon>Thermodesulfobacteriota</taxon>
        <taxon>Candidatus Desulfofervidia</taxon>
        <taxon>Candidatus Desulfofervidales</taxon>
        <taxon>Candidatus Desulfofervidaceae</taxon>
        <taxon>Candidatus Desulfofervidus</taxon>
    </lineage>
</organism>
<proteinExistence type="predicted"/>
<name>A0A7C0U2Q9_DESA2</name>
<dbReference type="AlphaFoldDB" id="A0A7C0U2Q9"/>
<dbReference type="EMBL" id="DRBS01000219">
    <property type="protein sequence ID" value="HDD44340.1"/>
    <property type="molecule type" value="Genomic_DNA"/>
</dbReference>
<dbReference type="Proteomes" id="UP000886289">
    <property type="component" value="Unassembled WGS sequence"/>
</dbReference>
<reference evidence="1" key="1">
    <citation type="journal article" date="2020" name="mSystems">
        <title>Genome- and Community-Level Interaction Insights into Carbon Utilization and Element Cycling Functions of Hydrothermarchaeota in Hydrothermal Sediment.</title>
        <authorList>
            <person name="Zhou Z."/>
            <person name="Liu Y."/>
            <person name="Xu W."/>
            <person name="Pan J."/>
            <person name="Luo Z.H."/>
            <person name="Li M."/>
        </authorList>
    </citation>
    <scope>NUCLEOTIDE SEQUENCE [LARGE SCALE GENOMIC DNA]</scope>
    <source>
        <strain evidence="1">HyVt-233</strain>
    </source>
</reference>
<comment type="caution">
    <text evidence="1">The sequence shown here is derived from an EMBL/GenBank/DDBJ whole genome shotgun (WGS) entry which is preliminary data.</text>
</comment>
<accession>A0A7C0U2Q9</accession>